<dbReference type="Proteomes" id="UP000008827">
    <property type="component" value="Chromosome 10"/>
</dbReference>
<gene>
    <name evidence="1" type="ORF">GLYMA_10G192500</name>
</gene>
<proteinExistence type="predicted"/>
<dbReference type="InParanoid" id="A0A0R0I0I1"/>
<dbReference type="AlphaFoldDB" id="A0A0R0I0I1"/>
<evidence type="ECO:0000313" key="1">
    <source>
        <dbReference type="EMBL" id="KRH34578.1"/>
    </source>
</evidence>
<evidence type="ECO:0000313" key="2">
    <source>
        <dbReference type="EnsemblPlants" id="KRH34578"/>
    </source>
</evidence>
<protein>
    <submittedName>
        <fullName evidence="1 2">Uncharacterized protein</fullName>
    </submittedName>
</protein>
<evidence type="ECO:0000313" key="3">
    <source>
        <dbReference type="Proteomes" id="UP000008827"/>
    </source>
</evidence>
<reference evidence="1 2" key="1">
    <citation type="journal article" date="2010" name="Nature">
        <title>Genome sequence of the palaeopolyploid soybean.</title>
        <authorList>
            <person name="Schmutz J."/>
            <person name="Cannon S.B."/>
            <person name="Schlueter J."/>
            <person name="Ma J."/>
            <person name="Mitros T."/>
            <person name="Nelson W."/>
            <person name="Hyten D.L."/>
            <person name="Song Q."/>
            <person name="Thelen J.J."/>
            <person name="Cheng J."/>
            <person name="Xu D."/>
            <person name="Hellsten U."/>
            <person name="May G.D."/>
            <person name="Yu Y."/>
            <person name="Sakurai T."/>
            <person name="Umezawa T."/>
            <person name="Bhattacharyya M.K."/>
            <person name="Sandhu D."/>
            <person name="Valliyodan B."/>
            <person name="Lindquist E."/>
            <person name="Peto M."/>
            <person name="Grant D."/>
            <person name="Shu S."/>
            <person name="Goodstein D."/>
            <person name="Barry K."/>
            <person name="Futrell-Griggs M."/>
            <person name="Abernathy B."/>
            <person name="Du J."/>
            <person name="Tian Z."/>
            <person name="Zhu L."/>
            <person name="Gill N."/>
            <person name="Joshi T."/>
            <person name="Libault M."/>
            <person name="Sethuraman A."/>
            <person name="Zhang X.-C."/>
            <person name="Shinozaki K."/>
            <person name="Nguyen H.T."/>
            <person name="Wing R.A."/>
            <person name="Cregan P."/>
            <person name="Specht J."/>
            <person name="Grimwood J."/>
            <person name="Rokhsar D."/>
            <person name="Stacey G."/>
            <person name="Shoemaker R.C."/>
            <person name="Jackson S.A."/>
        </authorList>
    </citation>
    <scope>NUCLEOTIDE SEQUENCE</scope>
    <source>
        <strain evidence="2">cv. Williams 82</strain>
        <tissue evidence="1">Callus</tissue>
    </source>
</reference>
<sequence>MYSILSSSPTLLNGIPLSMAVQIITALASKGIYQDGTWPNSTNDLEIRKRISWKHLRGLKRVKLKPLICNN</sequence>
<dbReference type="EnsemblPlants" id="KRH34578">
    <property type="protein sequence ID" value="KRH34578"/>
    <property type="gene ID" value="GLYMA_10G192500"/>
</dbReference>
<keyword evidence="3" id="KW-1185">Reference proteome</keyword>
<dbReference type="SMR" id="A0A0R0I0I1"/>
<dbReference type="EMBL" id="CM000843">
    <property type="protein sequence ID" value="KRH34578.1"/>
    <property type="molecule type" value="Genomic_DNA"/>
</dbReference>
<organism evidence="1">
    <name type="scientific">Glycine max</name>
    <name type="common">Soybean</name>
    <name type="synonym">Glycine hispida</name>
    <dbReference type="NCBI Taxonomy" id="3847"/>
    <lineage>
        <taxon>Eukaryota</taxon>
        <taxon>Viridiplantae</taxon>
        <taxon>Streptophyta</taxon>
        <taxon>Embryophyta</taxon>
        <taxon>Tracheophyta</taxon>
        <taxon>Spermatophyta</taxon>
        <taxon>Magnoliopsida</taxon>
        <taxon>eudicotyledons</taxon>
        <taxon>Gunneridae</taxon>
        <taxon>Pentapetalae</taxon>
        <taxon>rosids</taxon>
        <taxon>fabids</taxon>
        <taxon>Fabales</taxon>
        <taxon>Fabaceae</taxon>
        <taxon>Papilionoideae</taxon>
        <taxon>50 kb inversion clade</taxon>
        <taxon>NPAAA clade</taxon>
        <taxon>indigoferoid/millettioid clade</taxon>
        <taxon>Phaseoleae</taxon>
        <taxon>Glycine</taxon>
        <taxon>Glycine subgen. Soja</taxon>
    </lineage>
</organism>
<accession>A0A0R0I0I1</accession>
<name>A0A0R0I0I1_SOYBN</name>
<reference evidence="1" key="3">
    <citation type="submission" date="2018-07" db="EMBL/GenBank/DDBJ databases">
        <title>WGS assembly of Glycine max.</title>
        <authorList>
            <person name="Schmutz J."/>
            <person name="Cannon S."/>
            <person name="Schlueter J."/>
            <person name="Ma J."/>
            <person name="Mitros T."/>
            <person name="Nelson W."/>
            <person name="Hyten D."/>
            <person name="Song Q."/>
            <person name="Thelen J."/>
            <person name="Cheng J."/>
            <person name="Xu D."/>
            <person name="Hellsten U."/>
            <person name="May G."/>
            <person name="Yu Y."/>
            <person name="Sakurai T."/>
            <person name="Umezawa T."/>
            <person name="Bhattacharyya M."/>
            <person name="Sandhu D."/>
            <person name="Valliyodan B."/>
            <person name="Lindquist E."/>
            <person name="Peto M."/>
            <person name="Grant D."/>
            <person name="Shu S."/>
            <person name="Goodstein D."/>
            <person name="Barry K."/>
            <person name="Futrell-Griggs M."/>
            <person name="Abernathy B."/>
            <person name="Du J."/>
            <person name="Tian Z."/>
            <person name="Zhu L."/>
            <person name="Gill N."/>
            <person name="Joshi T."/>
            <person name="Libault M."/>
            <person name="Sethuraman A."/>
            <person name="Zhang X."/>
            <person name="Shinozaki K."/>
            <person name="Nguyen H."/>
            <person name="Wing R."/>
            <person name="Cregan P."/>
            <person name="Specht J."/>
            <person name="Grimwood J."/>
            <person name="Rokhsar D."/>
            <person name="Stacey G."/>
            <person name="Shoemaker R."/>
            <person name="Jackson S."/>
        </authorList>
    </citation>
    <scope>NUCLEOTIDE SEQUENCE</scope>
    <source>
        <tissue evidence="1">Callus</tissue>
    </source>
</reference>
<reference evidence="2" key="2">
    <citation type="submission" date="2018-02" db="UniProtKB">
        <authorList>
            <consortium name="EnsemblPlants"/>
        </authorList>
    </citation>
    <scope>IDENTIFICATION</scope>
    <source>
        <strain evidence="2">Williams 82</strain>
    </source>
</reference>
<dbReference type="Gramene" id="KRH34578">
    <property type="protein sequence ID" value="KRH34578"/>
    <property type="gene ID" value="GLYMA_10G192500"/>
</dbReference>